<dbReference type="EC" id="2.7.7.108" evidence="8"/>
<evidence type="ECO:0000256" key="4">
    <source>
        <dbReference type="ARBA" id="ARBA00022723"/>
    </source>
</evidence>
<feature type="binding site" evidence="8">
    <location>
        <position position="251"/>
    </location>
    <ligand>
        <name>Mg(2+)</name>
        <dbReference type="ChEBI" id="CHEBI:18420"/>
    </ligand>
</feature>
<evidence type="ECO:0000256" key="1">
    <source>
        <dbReference type="ARBA" id="ARBA00009747"/>
    </source>
</evidence>
<dbReference type="EC" id="2.7.7.-" evidence="8"/>
<keyword evidence="6 8" id="KW-0067">ATP-binding</keyword>
<feature type="binding site" evidence="8">
    <location>
        <position position="86"/>
    </location>
    <ligand>
        <name>ATP</name>
        <dbReference type="ChEBI" id="CHEBI:30616"/>
    </ligand>
</feature>
<evidence type="ECO:0000256" key="6">
    <source>
        <dbReference type="ARBA" id="ARBA00022840"/>
    </source>
</evidence>
<dbReference type="HAMAP" id="MF_00692">
    <property type="entry name" value="SelO"/>
    <property type="match status" value="1"/>
</dbReference>
<evidence type="ECO:0000256" key="2">
    <source>
        <dbReference type="ARBA" id="ARBA00022679"/>
    </source>
</evidence>
<feature type="binding site" evidence="8">
    <location>
        <position position="88"/>
    </location>
    <ligand>
        <name>ATP</name>
        <dbReference type="ChEBI" id="CHEBI:30616"/>
    </ligand>
</feature>
<dbReference type="Proteomes" id="UP000321726">
    <property type="component" value="Unassembled WGS sequence"/>
</dbReference>
<dbReference type="Pfam" id="PF02696">
    <property type="entry name" value="SelO"/>
    <property type="match status" value="1"/>
</dbReference>
<dbReference type="RefSeq" id="WP_073435647.1">
    <property type="nucleotide sequence ID" value="NZ_BJXU01000147.1"/>
</dbReference>
<keyword evidence="2 8" id="KW-0808">Transferase</keyword>
<dbReference type="GO" id="GO:0000287">
    <property type="term" value="F:magnesium ion binding"/>
    <property type="evidence" value="ECO:0007669"/>
    <property type="project" value="UniProtKB-UniRule"/>
</dbReference>
<dbReference type="GO" id="GO:0070733">
    <property type="term" value="F:AMPylase activity"/>
    <property type="evidence" value="ECO:0007669"/>
    <property type="project" value="UniProtKB-EC"/>
</dbReference>
<dbReference type="GO" id="GO:0005524">
    <property type="term" value="F:ATP binding"/>
    <property type="evidence" value="ECO:0007669"/>
    <property type="project" value="UniProtKB-UniRule"/>
</dbReference>
<evidence type="ECO:0000313" key="10">
    <source>
        <dbReference type="EMBL" id="SHM27677.1"/>
    </source>
</evidence>
<evidence type="ECO:0000256" key="8">
    <source>
        <dbReference type="HAMAP-Rule" id="MF_00692"/>
    </source>
</evidence>
<dbReference type="OrthoDB" id="9776281at2"/>
<dbReference type="GO" id="GO:0030145">
    <property type="term" value="F:manganese ion binding"/>
    <property type="evidence" value="ECO:0007669"/>
    <property type="project" value="UniProtKB-UniRule"/>
</dbReference>
<name>A0A1M7HHQ8_9GAMM</name>
<evidence type="ECO:0000256" key="5">
    <source>
        <dbReference type="ARBA" id="ARBA00022741"/>
    </source>
</evidence>
<dbReference type="Proteomes" id="UP000184123">
    <property type="component" value="Unassembled WGS sequence"/>
</dbReference>
<feature type="binding site" evidence="8">
    <location>
        <position position="260"/>
    </location>
    <ligand>
        <name>Mg(2+)</name>
        <dbReference type="ChEBI" id="CHEBI:18420"/>
    </ligand>
</feature>
<dbReference type="AlphaFoldDB" id="A0A1M7HHQ8"/>
<feature type="binding site" evidence="8">
    <location>
        <position position="89"/>
    </location>
    <ligand>
        <name>ATP</name>
        <dbReference type="ChEBI" id="CHEBI:30616"/>
    </ligand>
</feature>
<comment type="catalytic activity">
    <reaction evidence="8">
        <text>L-seryl-[protein] + UTP = O-(5'-uridylyl)-L-seryl-[protein] + diphosphate</text>
        <dbReference type="Rhea" id="RHEA:64604"/>
        <dbReference type="Rhea" id="RHEA-COMP:9863"/>
        <dbReference type="Rhea" id="RHEA-COMP:16635"/>
        <dbReference type="ChEBI" id="CHEBI:29999"/>
        <dbReference type="ChEBI" id="CHEBI:33019"/>
        <dbReference type="ChEBI" id="CHEBI:46398"/>
        <dbReference type="ChEBI" id="CHEBI:156051"/>
    </reaction>
</comment>
<dbReference type="EMBL" id="BJXU01000147">
    <property type="protein sequence ID" value="GEN25466.1"/>
    <property type="molecule type" value="Genomic_DNA"/>
</dbReference>
<keyword evidence="5 8" id="KW-0547">Nucleotide-binding</keyword>
<dbReference type="STRING" id="44933.SAMN05660971_02636"/>
<proteinExistence type="inferred from homology"/>
<keyword evidence="4 8" id="KW-0479">Metal-binding</keyword>
<feature type="binding site" evidence="8">
    <location>
        <position position="260"/>
    </location>
    <ligand>
        <name>ATP</name>
        <dbReference type="ChEBI" id="CHEBI:30616"/>
    </ligand>
</feature>
<comment type="catalytic activity">
    <reaction evidence="8">
        <text>L-tyrosyl-[protein] + ATP = O-(5'-adenylyl)-L-tyrosyl-[protein] + diphosphate</text>
        <dbReference type="Rhea" id="RHEA:54288"/>
        <dbReference type="Rhea" id="RHEA-COMP:10136"/>
        <dbReference type="Rhea" id="RHEA-COMP:13846"/>
        <dbReference type="ChEBI" id="CHEBI:30616"/>
        <dbReference type="ChEBI" id="CHEBI:33019"/>
        <dbReference type="ChEBI" id="CHEBI:46858"/>
        <dbReference type="ChEBI" id="CHEBI:83624"/>
        <dbReference type="EC" id="2.7.7.108"/>
    </reaction>
</comment>
<evidence type="ECO:0000256" key="3">
    <source>
        <dbReference type="ARBA" id="ARBA00022695"/>
    </source>
</evidence>
<comment type="cofactor">
    <cofactor evidence="8">
        <name>Mg(2+)</name>
        <dbReference type="ChEBI" id="CHEBI:18420"/>
    </cofactor>
    <cofactor evidence="8">
        <name>Mn(2+)</name>
        <dbReference type="ChEBI" id="CHEBI:29035"/>
    </cofactor>
</comment>
<reference evidence="9 12" key="2">
    <citation type="submission" date="2019-07" db="EMBL/GenBank/DDBJ databases">
        <title>Whole genome shotgun sequence of Halomonas cupida NBRC 102219.</title>
        <authorList>
            <person name="Hosoyama A."/>
            <person name="Uohara A."/>
            <person name="Ohji S."/>
            <person name="Ichikawa N."/>
        </authorList>
    </citation>
    <scope>NUCLEOTIDE SEQUENCE [LARGE SCALE GENOMIC DNA]</scope>
    <source>
        <strain evidence="9 12">NBRC 102219</strain>
    </source>
</reference>
<reference evidence="10 11" key="1">
    <citation type="submission" date="2016-11" db="EMBL/GenBank/DDBJ databases">
        <authorList>
            <person name="Jaros S."/>
            <person name="Januszkiewicz K."/>
            <person name="Wedrychowicz H."/>
        </authorList>
    </citation>
    <scope>NUCLEOTIDE SEQUENCE [LARGE SCALE GENOMIC DNA]</scope>
    <source>
        <strain evidence="10 11">DSM 4740</strain>
    </source>
</reference>
<feature type="binding site" evidence="8">
    <location>
        <position position="109"/>
    </location>
    <ligand>
        <name>ATP</name>
        <dbReference type="ChEBI" id="CHEBI:30616"/>
    </ligand>
</feature>
<organism evidence="10 11">
    <name type="scientific">Halomonas cupida</name>
    <dbReference type="NCBI Taxonomy" id="44933"/>
    <lineage>
        <taxon>Bacteria</taxon>
        <taxon>Pseudomonadati</taxon>
        <taxon>Pseudomonadota</taxon>
        <taxon>Gammaproteobacteria</taxon>
        <taxon>Oceanospirillales</taxon>
        <taxon>Halomonadaceae</taxon>
        <taxon>Halomonas</taxon>
    </lineage>
</organism>
<dbReference type="PANTHER" id="PTHR32057">
    <property type="entry name" value="PROTEIN ADENYLYLTRANSFERASE SELO, MITOCHONDRIAL"/>
    <property type="match status" value="1"/>
</dbReference>
<evidence type="ECO:0000256" key="7">
    <source>
        <dbReference type="ARBA" id="ARBA00022842"/>
    </source>
</evidence>
<evidence type="ECO:0000313" key="9">
    <source>
        <dbReference type="EMBL" id="GEN25466.1"/>
    </source>
</evidence>
<feature type="binding site" evidence="8">
    <location>
        <position position="172"/>
    </location>
    <ligand>
        <name>ATP</name>
        <dbReference type="ChEBI" id="CHEBI:30616"/>
    </ligand>
</feature>
<dbReference type="NCBIfam" id="NF000658">
    <property type="entry name" value="PRK00029.1"/>
    <property type="match status" value="1"/>
</dbReference>
<feature type="binding site" evidence="8">
    <location>
        <position position="121"/>
    </location>
    <ligand>
        <name>ATP</name>
        <dbReference type="ChEBI" id="CHEBI:30616"/>
    </ligand>
</feature>
<evidence type="ECO:0000313" key="12">
    <source>
        <dbReference type="Proteomes" id="UP000321726"/>
    </source>
</evidence>
<comment type="function">
    <text evidence="8">Nucleotidyltransferase involved in the post-translational modification of proteins. It can catalyze the addition of adenosine monophosphate (AMP) or uridine monophosphate (UMP) to a protein, resulting in modifications known as AMPylation and UMPylation.</text>
</comment>
<comment type="catalytic activity">
    <reaction evidence="8">
        <text>L-seryl-[protein] + ATP = 3-O-(5'-adenylyl)-L-seryl-[protein] + diphosphate</text>
        <dbReference type="Rhea" id="RHEA:58120"/>
        <dbReference type="Rhea" id="RHEA-COMP:9863"/>
        <dbReference type="Rhea" id="RHEA-COMP:15073"/>
        <dbReference type="ChEBI" id="CHEBI:29999"/>
        <dbReference type="ChEBI" id="CHEBI:30616"/>
        <dbReference type="ChEBI" id="CHEBI:33019"/>
        <dbReference type="ChEBI" id="CHEBI:142516"/>
        <dbReference type="EC" id="2.7.7.108"/>
    </reaction>
</comment>
<dbReference type="PANTHER" id="PTHR32057:SF14">
    <property type="entry name" value="PROTEIN ADENYLYLTRANSFERASE SELO, MITOCHONDRIAL"/>
    <property type="match status" value="1"/>
</dbReference>
<keyword evidence="7 8" id="KW-0460">Magnesium</keyword>
<feature type="active site" description="Proton acceptor" evidence="8">
    <location>
        <position position="250"/>
    </location>
</feature>
<feature type="binding site" evidence="8">
    <location>
        <position position="122"/>
    </location>
    <ligand>
        <name>ATP</name>
        <dbReference type="ChEBI" id="CHEBI:30616"/>
    </ligand>
</feature>
<keyword evidence="3 8" id="KW-0548">Nucleotidyltransferase</keyword>
<comment type="catalytic activity">
    <reaction evidence="8">
        <text>L-tyrosyl-[protein] + UTP = O-(5'-uridylyl)-L-tyrosyl-[protein] + diphosphate</text>
        <dbReference type="Rhea" id="RHEA:83887"/>
        <dbReference type="Rhea" id="RHEA-COMP:10136"/>
        <dbReference type="Rhea" id="RHEA-COMP:20238"/>
        <dbReference type="ChEBI" id="CHEBI:33019"/>
        <dbReference type="ChEBI" id="CHEBI:46398"/>
        <dbReference type="ChEBI" id="CHEBI:46858"/>
        <dbReference type="ChEBI" id="CHEBI:90602"/>
    </reaction>
</comment>
<dbReference type="InterPro" id="IPR003846">
    <property type="entry name" value="SelO"/>
</dbReference>
<feature type="binding site" evidence="8">
    <location>
        <position position="179"/>
    </location>
    <ligand>
        <name>ATP</name>
        <dbReference type="ChEBI" id="CHEBI:30616"/>
    </ligand>
</feature>
<evidence type="ECO:0000313" key="11">
    <source>
        <dbReference type="Proteomes" id="UP000184123"/>
    </source>
</evidence>
<sequence>MFPRFSQQYLALPDRMRAECQPTPVAAPRLLAFNHSLAEALGFDPRDFDAEEATQIFSGTRLPPGVTPVAAAYAGHQFGNFVPQLGDGRALLLGELAHRDGRLRDVQLKGSGRTPFSRGGDGRSPIGPVLREYLVSEAMHALGVPTTRALAAVATGESVHRQLPEPGAVLTRVAASHLRVGTFQFFAARGDIDAVKLLVTLSIERHYPELVGLPEDEQAMALLDAVIGRQASLVAQWKGLGFIHGVMNTDNCAISGETIDYGPCAFMDEYHPATVFSSIDERGRYAWVNQPVIAQWNLARFAETLLALIDDDQQRAIDRATAAIESFSERHEQAWADVLRGKLGLTREAEPEAGGDLALGGQWLEVLQTDKADFTLSFRELAAAIEPGEGEQTLRQRLNADAALDAWLPSWRERLSEEGRASEALQARLQSSNPLVIPRNHLVEGVIRAAVDHDDLAPFETLLAAVANPWSAPADQSLLRPPEPGERVLRTFCGT</sequence>
<comment type="catalytic activity">
    <reaction evidence="8">
        <text>L-histidyl-[protein] + UTP = N(tele)-(5'-uridylyl)-L-histidyl-[protein] + diphosphate</text>
        <dbReference type="Rhea" id="RHEA:83891"/>
        <dbReference type="Rhea" id="RHEA-COMP:9745"/>
        <dbReference type="Rhea" id="RHEA-COMP:20239"/>
        <dbReference type="ChEBI" id="CHEBI:29979"/>
        <dbReference type="ChEBI" id="CHEBI:33019"/>
        <dbReference type="ChEBI" id="CHEBI:46398"/>
        <dbReference type="ChEBI" id="CHEBI:233474"/>
    </reaction>
</comment>
<keyword evidence="12" id="KW-1185">Reference proteome</keyword>
<accession>A0A1M7HHQ8</accession>
<comment type="catalytic activity">
    <reaction evidence="8">
        <text>L-threonyl-[protein] + ATP = 3-O-(5'-adenylyl)-L-threonyl-[protein] + diphosphate</text>
        <dbReference type="Rhea" id="RHEA:54292"/>
        <dbReference type="Rhea" id="RHEA-COMP:11060"/>
        <dbReference type="Rhea" id="RHEA-COMP:13847"/>
        <dbReference type="ChEBI" id="CHEBI:30013"/>
        <dbReference type="ChEBI" id="CHEBI:30616"/>
        <dbReference type="ChEBI" id="CHEBI:33019"/>
        <dbReference type="ChEBI" id="CHEBI:138113"/>
        <dbReference type="EC" id="2.7.7.108"/>
    </reaction>
</comment>
<gene>
    <name evidence="8" type="primary">ydiU</name>
    <name evidence="8" type="synonym">selO</name>
    <name evidence="9" type="ORF">HCU01_34150</name>
    <name evidence="10" type="ORF">SAMN05660971_02636</name>
</gene>
<keyword evidence="8" id="KW-0464">Manganese</keyword>
<dbReference type="EMBL" id="FRCA01000006">
    <property type="protein sequence ID" value="SHM27677.1"/>
    <property type="molecule type" value="Genomic_DNA"/>
</dbReference>
<comment type="similarity">
    <text evidence="1 8">Belongs to the SELO family.</text>
</comment>
<protein>
    <recommendedName>
        <fullName evidence="8">Protein nucleotidyltransferase YdiU</fullName>
        <ecNumber evidence="8">2.7.7.-</ecNumber>
    </recommendedName>
    <alternativeName>
        <fullName evidence="8">Protein adenylyltransferase YdiU</fullName>
        <ecNumber evidence="8">2.7.7.108</ecNumber>
    </alternativeName>
    <alternativeName>
        <fullName evidence="8">Protein uridylyltransferase YdiU</fullName>
        <ecNumber evidence="8">2.7.7.-</ecNumber>
    </alternativeName>
</protein>